<accession>A0A5B0M4H5</accession>
<proteinExistence type="predicted"/>
<organism evidence="1 2">
    <name type="scientific">Puccinia graminis f. sp. tritici</name>
    <dbReference type="NCBI Taxonomy" id="56615"/>
    <lineage>
        <taxon>Eukaryota</taxon>
        <taxon>Fungi</taxon>
        <taxon>Dikarya</taxon>
        <taxon>Basidiomycota</taxon>
        <taxon>Pucciniomycotina</taxon>
        <taxon>Pucciniomycetes</taxon>
        <taxon>Pucciniales</taxon>
        <taxon>Pucciniaceae</taxon>
        <taxon>Puccinia</taxon>
    </lineage>
</organism>
<sequence length="108" mass="12507">MEQPKHRPAHWQLHGEGLGYLLILEEEHNNNQLLPPKARLALKTQTTTIGSSNKLTTICLQDQTNIQPIHLIITINTQTHRVSLHYTSKNFDKFILTNPHLNYRLHSK</sequence>
<reference evidence="1 2" key="1">
    <citation type="submission" date="2019-05" db="EMBL/GenBank/DDBJ databases">
        <title>Emergence of the Ug99 lineage of the wheat stem rust pathogen through somatic hybridization.</title>
        <authorList>
            <person name="Li F."/>
            <person name="Upadhyaya N.M."/>
            <person name="Sperschneider J."/>
            <person name="Matny O."/>
            <person name="Nguyen-Phuc H."/>
            <person name="Mago R."/>
            <person name="Raley C."/>
            <person name="Miller M.E."/>
            <person name="Silverstein K.A.T."/>
            <person name="Henningsen E."/>
            <person name="Hirsch C.D."/>
            <person name="Visser B."/>
            <person name="Pretorius Z.A."/>
            <person name="Steffenson B.J."/>
            <person name="Schwessinger B."/>
            <person name="Dodds P.N."/>
            <person name="Figueroa M."/>
        </authorList>
    </citation>
    <scope>NUCLEOTIDE SEQUENCE [LARGE SCALE GENOMIC DNA]</scope>
    <source>
        <strain evidence="1 2">Ug99</strain>
    </source>
</reference>
<protein>
    <recommendedName>
        <fullName evidence="3">FHA domain-containing protein</fullName>
    </recommendedName>
</protein>
<evidence type="ECO:0000313" key="1">
    <source>
        <dbReference type="EMBL" id="KAA1071099.1"/>
    </source>
</evidence>
<dbReference type="EMBL" id="VDEP01000480">
    <property type="protein sequence ID" value="KAA1071099.1"/>
    <property type="molecule type" value="Genomic_DNA"/>
</dbReference>
<comment type="caution">
    <text evidence="1">The sequence shown here is derived from an EMBL/GenBank/DDBJ whole genome shotgun (WGS) entry which is preliminary data.</text>
</comment>
<gene>
    <name evidence="1" type="ORF">PGTUg99_014422</name>
</gene>
<dbReference type="Proteomes" id="UP000325313">
    <property type="component" value="Unassembled WGS sequence"/>
</dbReference>
<name>A0A5B0M4H5_PUCGR</name>
<evidence type="ECO:0008006" key="3">
    <source>
        <dbReference type="Google" id="ProtNLM"/>
    </source>
</evidence>
<evidence type="ECO:0000313" key="2">
    <source>
        <dbReference type="Proteomes" id="UP000325313"/>
    </source>
</evidence>
<dbReference type="AlphaFoldDB" id="A0A5B0M4H5"/>